<keyword evidence="1" id="KW-0732">Signal</keyword>
<reference evidence="2" key="1">
    <citation type="submission" date="2014-09" db="EMBL/GenBank/DDBJ databases">
        <authorList>
            <person name="Magalhaes I.L.F."/>
            <person name="Oliveira U."/>
            <person name="Santos F.R."/>
            <person name="Vidigal T.H.D.A."/>
            <person name="Brescovit A.D."/>
            <person name="Santos A.J."/>
        </authorList>
    </citation>
    <scope>NUCLEOTIDE SEQUENCE</scope>
    <source>
        <tissue evidence="2">Shoot tissue taken approximately 20 cm above the soil surface</tissue>
    </source>
</reference>
<name>A0A0A8ZP08_ARUDO</name>
<protein>
    <submittedName>
        <fullName evidence="2">Uncharacterized protein</fullName>
    </submittedName>
</protein>
<dbReference type="EMBL" id="GBRH01258452">
    <property type="protein sequence ID" value="JAD39443.1"/>
    <property type="molecule type" value="Transcribed_RNA"/>
</dbReference>
<evidence type="ECO:0000256" key="1">
    <source>
        <dbReference type="SAM" id="SignalP"/>
    </source>
</evidence>
<sequence length="50" mass="5751">MFWLVHLWVRMESAASLRLHVVFCSSKLSPAALAPTARPAFRLIRMYVYG</sequence>
<organism evidence="2">
    <name type="scientific">Arundo donax</name>
    <name type="common">Giant reed</name>
    <name type="synonym">Donax arundinaceus</name>
    <dbReference type="NCBI Taxonomy" id="35708"/>
    <lineage>
        <taxon>Eukaryota</taxon>
        <taxon>Viridiplantae</taxon>
        <taxon>Streptophyta</taxon>
        <taxon>Embryophyta</taxon>
        <taxon>Tracheophyta</taxon>
        <taxon>Spermatophyta</taxon>
        <taxon>Magnoliopsida</taxon>
        <taxon>Liliopsida</taxon>
        <taxon>Poales</taxon>
        <taxon>Poaceae</taxon>
        <taxon>PACMAD clade</taxon>
        <taxon>Arundinoideae</taxon>
        <taxon>Arundineae</taxon>
        <taxon>Arundo</taxon>
    </lineage>
</organism>
<feature type="chain" id="PRO_5002043653" evidence="1">
    <location>
        <begin position="17"/>
        <end position="50"/>
    </location>
</feature>
<evidence type="ECO:0000313" key="2">
    <source>
        <dbReference type="EMBL" id="JAD39443.1"/>
    </source>
</evidence>
<feature type="signal peptide" evidence="1">
    <location>
        <begin position="1"/>
        <end position="16"/>
    </location>
</feature>
<accession>A0A0A8ZP08</accession>
<dbReference type="AlphaFoldDB" id="A0A0A8ZP08"/>
<reference evidence="2" key="2">
    <citation type="journal article" date="2015" name="Data Brief">
        <title>Shoot transcriptome of the giant reed, Arundo donax.</title>
        <authorList>
            <person name="Barrero R.A."/>
            <person name="Guerrero F.D."/>
            <person name="Moolhuijzen P."/>
            <person name="Goolsby J.A."/>
            <person name="Tidwell J."/>
            <person name="Bellgard S.E."/>
            <person name="Bellgard M.I."/>
        </authorList>
    </citation>
    <scope>NUCLEOTIDE SEQUENCE</scope>
    <source>
        <tissue evidence="2">Shoot tissue taken approximately 20 cm above the soil surface</tissue>
    </source>
</reference>
<proteinExistence type="predicted"/>